<keyword evidence="13" id="KW-1185">Reference proteome</keyword>
<evidence type="ECO:0000256" key="6">
    <source>
        <dbReference type="ARBA" id="ARBA00022777"/>
    </source>
</evidence>
<dbReference type="Pfam" id="PF00358">
    <property type="entry name" value="PTS_EIIA_1"/>
    <property type="match status" value="1"/>
</dbReference>
<comment type="caution">
    <text evidence="12">The sequence shown here is derived from an EMBL/GenBank/DDBJ whole genome shotgun (WGS) entry which is preliminary data.</text>
</comment>
<proteinExistence type="predicted"/>
<dbReference type="InterPro" id="IPR001127">
    <property type="entry name" value="PTS_EIIA_1_perm"/>
</dbReference>
<sequence length="115" mass="12836">MSGFHVIAPFDCIVEALPSTVSRIRIKDRHGLRMQIQCGVQSQTLYGAGFKGHVKVGQKVLAGQVLIEFDLRKIKHAMEDPRFTVTILNSDKTKGILLEPKKVTANEDILFSVFI</sequence>
<dbReference type="PROSITE" id="PS51093">
    <property type="entry name" value="PTS_EIIA_TYPE_1"/>
    <property type="match status" value="1"/>
</dbReference>
<evidence type="ECO:0000256" key="5">
    <source>
        <dbReference type="ARBA" id="ARBA00022683"/>
    </source>
</evidence>
<dbReference type="EMBL" id="BAAAFD010000011">
    <property type="protein sequence ID" value="GAA0859412.1"/>
    <property type="molecule type" value="Genomic_DNA"/>
</dbReference>
<feature type="domain" description="PTS EIIA type-1" evidence="11">
    <location>
        <begin position="1"/>
        <end position="89"/>
    </location>
</feature>
<evidence type="ECO:0000256" key="8">
    <source>
        <dbReference type="ARBA" id="ARBA00042296"/>
    </source>
</evidence>
<evidence type="ECO:0000256" key="2">
    <source>
        <dbReference type="ARBA" id="ARBA00022448"/>
    </source>
</evidence>
<reference evidence="12 13" key="1">
    <citation type="journal article" date="2019" name="Int. J. Syst. Evol. Microbiol.">
        <title>The Global Catalogue of Microorganisms (GCM) 10K type strain sequencing project: providing services to taxonomists for standard genome sequencing and annotation.</title>
        <authorList>
            <consortium name="The Broad Institute Genomics Platform"/>
            <consortium name="The Broad Institute Genome Sequencing Center for Infectious Disease"/>
            <person name="Wu L."/>
            <person name="Ma J."/>
        </authorList>
    </citation>
    <scope>NUCLEOTIDE SEQUENCE [LARGE SCALE GENOMIC DNA]</scope>
    <source>
        <strain evidence="12 13">JCM 15896</strain>
    </source>
</reference>
<evidence type="ECO:0000259" key="11">
    <source>
        <dbReference type="PROSITE" id="PS51093"/>
    </source>
</evidence>
<organism evidence="12 13">
    <name type="scientific">Aliiglaciecola litoralis</name>
    <dbReference type="NCBI Taxonomy" id="582857"/>
    <lineage>
        <taxon>Bacteria</taxon>
        <taxon>Pseudomonadati</taxon>
        <taxon>Pseudomonadota</taxon>
        <taxon>Gammaproteobacteria</taxon>
        <taxon>Alteromonadales</taxon>
        <taxon>Alteromonadaceae</taxon>
        <taxon>Aliiglaciecola</taxon>
    </lineage>
</organism>
<dbReference type="PANTHER" id="PTHR45008:SF1">
    <property type="entry name" value="PTS SYSTEM GLUCOSE-SPECIFIC EIIA COMPONENT"/>
    <property type="match status" value="1"/>
</dbReference>
<gene>
    <name evidence="12" type="ORF">GCM10009114_32790</name>
</gene>
<dbReference type="InterPro" id="IPR011055">
    <property type="entry name" value="Dup_hybrid_motif"/>
</dbReference>
<dbReference type="SUPFAM" id="SSF51261">
    <property type="entry name" value="Duplicated hybrid motif"/>
    <property type="match status" value="1"/>
</dbReference>
<dbReference type="InterPro" id="IPR050890">
    <property type="entry name" value="PTS_EIIA_component"/>
</dbReference>
<keyword evidence="5" id="KW-0598">Phosphotransferase system</keyword>
<evidence type="ECO:0000256" key="10">
    <source>
        <dbReference type="ARBA" id="ARBA00042873"/>
    </source>
</evidence>
<keyword evidence="3" id="KW-0762">Sugar transport</keyword>
<keyword evidence="6" id="KW-0418">Kinase</keyword>
<name>A0ABN1LRG8_9ALTE</name>
<evidence type="ECO:0000313" key="12">
    <source>
        <dbReference type="EMBL" id="GAA0859412.1"/>
    </source>
</evidence>
<protein>
    <recommendedName>
        <fullName evidence="7">PTS system glucose-specific EIIA component</fullName>
    </recommendedName>
    <alternativeName>
        <fullName evidence="10">EIIA-Glc</fullName>
    </alternativeName>
    <alternativeName>
        <fullName evidence="9">EIII-Glc</fullName>
    </alternativeName>
    <alternativeName>
        <fullName evidence="8">Glucose-specific phosphotransferase enzyme IIA component</fullName>
    </alternativeName>
</protein>
<evidence type="ECO:0000256" key="7">
    <source>
        <dbReference type="ARBA" id="ARBA00039163"/>
    </source>
</evidence>
<keyword evidence="4" id="KW-0808">Transferase</keyword>
<dbReference type="Proteomes" id="UP001500359">
    <property type="component" value="Unassembled WGS sequence"/>
</dbReference>
<accession>A0ABN1LRG8</accession>
<keyword evidence="2" id="KW-0813">Transport</keyword>
<comment type="subcellular location">
    <subcellularLocation>
        <location evidence="1">Cytoplasm</location>
    </subcellularLocation>
</comment>
<evidence type="ECO:0000313" key="13">
    <source>
        <dbReference type="Proteomes" id="UP001500359"/>
    </source>
</evidence>
<evidence type="ECO:0000256" key="9">
    <source>
        <dbReference type="ARBA" id="ARBA00042526"/>
    </source>
</evidence>
<evidence type="ECO:0000256" key="1">
    <source>
        <dbReference type="ARBA" id="ARBA00004496"/>
    </source>
</evidence>
<evidence type="ECO:0000256" key="4">
    <source>
        <dbReference type="ARBA" id="ARBA00022679"/>
    </source>
</evidence>
<dbReference type="Gene3D" id="2.70.70.10">
    <property type="entry name" value="Glucose Permease (Domain IIA)"/>
    <property type="match status" value="1"/>
</dbReference>
<dbReference type="PANTHER" id="PTHR45008">
    <property type="entry name" value="PTS SYSTEM GLUCOSE-SPECIFIC EIIA COMPONENT"/>
    <property type="match status" value="1"/>
</dbReference>
<evidence type="ECO:0000256" key="3">
    <source>
        <dbReference type="ARBA" id="ARBA00022597"/>
    </source>
</evidence>